<dbReference type="Proteomes" id="UP000199603">
    <property type="component" value="Unassembled WGS sequence"/>
</dbReference>
<sequence length="965" mass="104533">MRLPRPTLLRLSLLSFALAAALPIAVNAADPVPVHPVVQVFGQFDANPAIPHPDTLLGFPLGQKAASPEQIHAALQQWAQVSDRIRVIEYARSHQGRPLSVAIVSSPANLARLDEIQNALDELADPRRTSAARASEILRDAPAVAYVAHSIHGNEHSGGDAALGLIYGLIASNDPAHTARLDDTVLLIDPLMNPDGRARAIADLQGFRGAAPGYDGQSMSRGTSWPFGRGNHYVFDMNRDWIFATQPETQGRLAFLKRWHPIVFIDAHEMGPDETFLFSPARAPMNPHLSPRFLQFAAEFGREQAQAFDQRGWVYYSGEWNEGWYPGYSDAWGGLRGAVNILYEQARVADYGVRQANGEVQFHADGVARQLASAVANIDSMRARRSELLQAFWDDRTALTGARGDYANGVYAIDVSQHPARGAQLLRVLQMQGVEAQRLSSAWTVEAQGFDGRTQRTEVPAGSLLVSTRQPLGRLAATLMEFDPRIDRESLKKEREALMRTGEGTIYDITAWSLPMFYGLPAWRIKGGLPQQTEAASTVDTQPVLPADSAVGWALSGHDDAALPVAAKLLAAGIRPRVARKDLRFDGRDFPRGSLVVTRYDHPQLDSQRLREALAAAAKDAPQGFAALRSGEGPGDLPDLGGGEFALLQSGAVAVLGKGAVNPHTFGAVWHYLEHGLGMNPSLLDESAVARLDLRAYRVIVLPERWGGSLPKEVSDALKPWVEAGGTLIALGNASTALAREDGLSAARGLPDALKELKPYRDRLAREWLAASARTNLEGDPYSRGAASGRSGAFSFDPDAETLDADALSERDSFQQVFMPVGSFVATRCDDTHWLSFGCRDHLPVLVDSSTPLMASGSVEAPYRHGVWRAEPGKKAGEHWSAYGWAGLPPGHTLELRLGGLLWPEAQERIANTAWVTREAKGAGQIILFATNPSFRGASLAMQRVLGNAVVYGPGFGTRTAVPVH</sequence>
<evidence type="ECO:0000259" key="2">
    <source>
        <dbReference type="SMART" id="SM00631"/>
    </source>
</evidence>
<dbReference type="SMART" id="SM00631">
    <property type="entry name" value="Zn_pept"/>
    <property type="match status" value="1"/>
</dbReference>
<organism evidence="3 4">
    <name type="scientific">Aquimonas voraii</name>
    <dbReference type="NCBI Taxonomy" id="265719"/>
    <lineage>
        <taxon>Bacteria</taxon>
        <taxon>Pseudomonadati</taxon>
        <taxon>Pseudomonadota</taxon>
        <taxon>Gammaproteobacteria</taxon>
        <taxon>Lysobacterales</taxon>
        <taxon>Lysobacteraceae</taxon>
        <taxon>Aquimonas</taxon>
    </lineage>
</organism>
<dbReference type="SUPFAM" id="SSF52317">
    <property type="entry name" value="Class I glutamine amidotransferase-like"/>
    <property type="match status" value="1"/>
</dbReference>
<name>A0A1G6UYF9_9GAMM</name>
<keyword evidence="3" id="KW-0378">Hydrolase</keyword>
<dbReference type="EMBL" id="FNAG01000002">
    <property type="protein sequence ID" value="SDD46420.1"/>
    <property type="molecule type" value="Genomic_DNA"/>
</dbReference>
<evidence type="ECO:0000313" key="3">
    <source>
        <dbReference type="EMBL" id="SDD46420.1"/>
    </source>
</evidence>
<proteinExistence type="predicted"/>
<dbReference type="CDD" id="cd03143">
    <property type="entry name" value="A4_beta-galactosidase_middle_domain"/>
    <property type="match status" value="1"/>
</dbReference>
<dbReference type="RefSeq" id="WP_176764056.1">
    <property type="nucleotide sequence ID" value="NZ_FNAG01000002.1"/>
</dbReference>
<dbReference type="AlphaFoldDB" id="A0A1G6UYF9"/>
<reference evidence="3 4" key="1">
    <citation type="submission" date="2016-10" db="EMBL/GenBank/DDBJ databases">
        <authorList>
            <person name="de Groot N.N."/>
        </authorList>
    </citation>
    <scope>NUCLEOTIDE SEQUENCE [LARGE SCALE GENOMIC DNA]</scope>
    <source>
        <strain evidence="3 4">DSM 16957</strain>
    </source>
</reference>
<dbReference type="InterPro" id="IPR029062">
    <property type="entry name" value="Class_I_gatase-like"/>
</dbReference>
<protein>
    <submittedName>
        <fullName evidence="3">Zinc carboxypeptidase</fullName>
    </submittedName>
</protein>
<dbReference type="Pfam" id="PF00246">
    <property type="entry name" value="Peptidase_M14"/>
    <property type="match status" value="1"/>
</dbReference>
<keyword evidence="1" id="KW-0732">Signal</keyword>
<accession>A0A1G6UYF9</accession>
<dbReference type="Gene3D" id="3.40.50.880">
    <property type="match status" value="1"/>
</dbReference>
<keyword evidence="3" id="KW-0121">Carboxypeptidase</keyword>
<evidence type="ECO:0000313" key="4">
    <source>
        <dbReference type="Proteomes" id="UP000199603"/>
    </source>
</evidence>
<dbReference type="GO" id="GO:0008270">
    <property type="term" value="F:zinc ion binding"/>
    <property type="evidence" value="ECO:0007669"/>
    <property type="project" value="InterPro"/>
</dbReference>
<gene>
    <name evidence="3" type="ORF">SAMN04488509_102558</name>
</gene>
<dbReference type="Gene3D" id="3.40.630.10">
    <property type="entry name" value="Zn peptidases"/>
    <property type="match status" value="1"/>
</dbReference>
<dbReference type="SUPFAM" id="SSF53187">
    <property type="entry name" value="Zn-dependent exopeptidases"/>
    <property type="match status" value="1"/>
</dbReference>
<keyword evidence="3" id="KW-0645">Protease</keyword>
<feature type="chain" id="PRO_5011545788" evidence="1">
    <location>
        <begin position="29"/>
        <end position="965"/>
    </location>
</feature>
<feature type="domain" description="Peptidase M14" evidence="2">
    <location>
        <begin position="69"/>
        <end position="347"/>
    </location>
</feature>
<dbReference type="GO" id="GO:0004181">
    <property type="term" value="F:metallocarboxypeptidase activity"/>
    <property type="evidence" value="ECO:0007669"/>
    <property type="project" value="InterPro"/>
</dbReference>
<evidence type="ECO:0000256" key="1">
    <source>
        <dbReference type="SAM" id="SignalP"/>
    </source>
</evidence>
<dbReference type="STRING" id="265719.SAMN04488509_102558"/>
<feature type="signal peptide" evidence="1">
    <location>
        <begin position="1"/>
        <end position="28"/>
    </location>
</feature>
<dbReference type="InterPro" id="IPR000834">
    <property type="entry name" value="Peptidase_M14"/>
</dbReference>
<keyword evidence="4" id="KW-1185">Reference proteome</keyword>
<dbReference type="GO" id="GO:0006508">
    <property type="term" value="P:proteolysis"/>
    <property type="evidence" value="ECO:0007669"/>
    <property type="project" value="InterPro"/>
</dbReference>